<evidence type="ECO:0000313" key="8">
    <source>
        <dbReference type="Proteomes" id="UP000176846"/>
    </source>
</evidence>
<evidence type="ECO:0000256" key="3">
    <source>
        <dbReference type="ARBA" id="ARBA00022960"/>
    </source>
</evidence>
<evidence type="ECO:0000313" key="7">
    <source>
        <dbReference type="EMBL" id="OGL81616.1"/>
    </source>
</evidence>
<reference evidence="7 8" key="1">
    <citation type="journal article" date="2016" name="Nat. Commun.">
        <title>Thousands of microbial genomes shed light on interconnected biogeochemical processes in an aquifer system.</title>
        <authorList>
            <person name="Anantharaman K."/>
            <person name="Brown C.T."/>
            <person name="Hug L.A."/>
            <person name="Sharon I."/>
            <person name="Castelle C.J."/>
            <person name="Probst A.J."/>
            <person name="Thomas B.C."/>
            <person name="Singh A."/>
            <person name="Wilkins M.J."/>
            <person name="Karaoz U."/>
            <person name="Brodie E.L."/>
            <person name="Williams K.H."/>
            <person name="Hubbard S.S."/>
            <person name="Banfield J.F."/>
        </authorList>
    </citation>
    <scope>NUCLEOTIDE SEQUENCE [LARGE SCALE GENOMIC DNA]</scope>
</reference>
<name>A0A1F7UTN2_9BACT</name>
<dbReference type="Pfam" id="PF02388">
    <property type="entry name" value="FemAB"/>
    <property type="match status" value="1"/>
</dbReference>
<keyword evidence="5" id="KW-0012">Acyltransferase</keyword>
<proteinExistence type="inferred from homology"/>
<dbReference type="Gene3D" id="3.40.630.30">
    <property type="match status" value="2"/>
</dbReference>
<dbReference type="InterPro" id="IPR050644">
    <property type="entry name" value="PG_Glycine_Bridge_Synth"/>
</dbReference>
<sequence length="370" mass="43641">MDFRFIDDEYVWNIPLSSPAVRGAQFLQSWEWGVFQQTFGRAVHRIQIVEEETVMAIMQVFEYPLPFGKRYLYAPRGPVILSDDHDALSTIVHLIHRACREVGYNVGAMFVRLEPMYYHPYILENVRMINIEEEETRSSLLEELRALGFRSGFSVQPMDELAVVLDKDEDDLLAAMHEKTRYNIRLAIKHGVRARLIEQPDYAKRVFPFFWSLLQETAKRQKIRTHSRQYYERMVDLLVPRGVLKLMLAEYDNKIIAAHLLSVFGDTVYYLHGGSSYDNRQLMAPYLLHWEEIKLAKRMKKKFYNFGGIVPAGETNHSWQNLTKFKEGFVRDGETGQRLHYIGAFDLVFQPMWYRIYKAARHLQSFIRIR</sequence>
<evidence type="ECO:0000256" key="2">
    <source>
        <dbReference type="ARBA" id="ARBA00022679"/>
    </source>
</evidence>
<comment type="similarity">
    <text evidence="1">Belongs to the FemABX family.</text>
</comment>
<dbReference type="GO" id="GO:0009252">
    <property type="term" value="P:peptidoglycan biosynthetic process"/>
    <property type="evidence" value="ECO:0007669"/>
    <property type="project" value="UniProtKB-KW"/>
</dbReference>
<dbReference type="PANTHER" id="PTHR36174:SF1">
    <property type="entry name" value="LIPID II:GLYCINE GLYCYLTRANSFERASE"/>
    <property type="match status" value="1"/>
</dbReference>
<dbReference type="GO" id="GO:0008360">
    <property type="term" value="P:regulation of cell shape"/>
    <property type="evidence" value="ECO:0007669"/>
    <property type="project" value="UniProtKB-KW"/>
</dbReference>
<evidence type="ECO:0000256" key="1">
    <source>
        <dbReference type="ARBA" id="ARBA00009943"/>
    </source>
</evidence>
<dbReference type="InterPro" id="IPR003447">
    <property type="entry name" value="FEMABX"/>
</dbReference>
<dbReference type="GO" id="GO:0016755">
    <property type="term" value="F:aminoacyltransferase activity"/>
    <property type="evidence" value="ECO:0007669"/>
    <property type="project" value="InterPro"/>
</dbReference>
<dbReference type="GO" id="GO:0071555">
    <property type="term" value="P:cell wall organization"/>
    <property type="evidence" value="ECO:0007669"/>
    <property type="project" value="UniProtKB-KW"/>
</dbReference>
<dbReference type="Proteomes" id="UP000176846">
    <property type="component" value="Unassembled WGS sequence"/>
</dbReference>
<dbReference type="AlphaFoldDB" id="A0A1F7UTN2"/>
<keyword evidence="4" id="KW-0573">Peptidoglycan synthesis</keyword>
<dbReference type="PROSITE" id="PS51191">
    <property type="entry name" value="FEMABX"/>
    <property type="match status" value="1"/>
</dbReference>
<dbReference type="PANTHER" id="PTHR36174">
    <property type="entry name" value="LIPID II:GLYCINE GLYCYLTRANSFERASE"/>
    <property type="match status" value="1"/>
</dbReference>
<keyword evidence="6" id="KW-0961">Cell wall biogenesis/degradation</keyword>
<dbReference type="InterPro" id="IPR016181">
    <property type="entry name" value="Acyl_CoA_acyltransferase"/>
</dbReference>
<accession>A0A1F7UTN2</accession>
<evidence type="ECO:0000256" key="5">
    <source>
        <dbReference type="ARBA" id="ARBA00023315"/>
    </source>
</evidence>
<evidence type="ECO:0008006" key="9">
    <source>
        <dbReference type="Google" id="ProtNLM"/>
    </source>
</evidence>
<keyword evidence="2" id="KW-0808">Transferase</keyword>
<keyword evidence="3" id="KW-0133">Cell shape</keyword>
<gene>
    <name evidence="7" type="ORF">A2936_04480</name>
</gene>
<evidence type="ECO:0000256" key="6">
    <source>
        <dbReference type="ARBA" id="ARBA00023316"/>
    </source>
</evidence>
<evidence type="ECO:0000256" key="4">
    <source>
        <dbReference type="ARBA" id="ARBA00022984"/>
    </source>
</evidence>
<dbReference type="EMBL" id="MGEK01000026">
    <property type="protein sequence ID" value="OGL81616.1"/>
    <property type="molecule type" value="Genomic_DNA"/>
</dbReference>
<protein>
    <recommendedName>
        <fullName evidence="9">BioF2-like acetyltransferase domain-containing protein</fullName>
    </recommendedName>
</protein>
<organism evidence="7 8">
    <name type="scientific">Candidatus Uhrbacteria bacterium RIFCSPLOWO2_01_FULL_47_25</name>
    <dbReference type="NCBI Taxonomy" id="1802402"/>
    <lineage>
        <taxon>Bacteria</taxon>
        <taxon>Candidatus Uhriibacteriota</taxon>
    </lineage>
</organism>
<dbReference type="SUPFAM" id="SSF55729">
    <property type="entry name" value="Acyl-CoA N-acyltransferases (Nat)"/>
    <property type="match status" value="2"/>
</dbReference>
<comment type="caution">
    <text evidence="7">The sequence shown here is derived from an EMBL/GenBank/DDBJ whole genome shotgun (WGS) entry which is preliminary data.</text>
</comment>